<reference evidence="1 2" key="1">
    <citation type="submission" date="2013-11" db="EMBL/GenBank/DDBJ databases">
        <title>Genome sequencing of Stegodyphus mimosarum.</title>
        <authorList>
            <person name="Bechsgaard J."/>
        </authorList>
    </citation>
    <scope>NUCLEOTIDE SEQUENCE [LARGE SCALE GENOMIC DNA]</scope>
</reference>
<dbReference type="EMBL" id="KK115841">
    <property type="protein sequence ID" value="KFM66161.1"/>
    <property type="molecule type" value="Genomic_DNA"/>
</dbReference>
<evidence type="ECO:0008006" key="3">
    <source>
        <dbReference type="Google" id="ProtNLM"/>
    </source>
</evidence>
<accession>A0A087TM22</accession>
<sequence>MFFNVALEKSIKDARIITRATIFRRSIQLLVCTDDTDIIGRSKQVVVETFLLESAARDIGLIINEHKVKFMAVTSRVHISLPLKK</sequence>
<organism evidence="1 2">
    <name type="scientific">Stegodyphus mimosarum</name>
    <name type="common">African social velvet spider</name>
    <dbReference type="NCBI Taxonomy" id="407821"/>
    <lineage>
        <taxon>Eukaryota</taxon>
        <taxon>Metazoa</taxon>
        <taxon>Ecdysozoa</taxon>
        <taxon>Arthropoda</taxon>
        <taxon>Chelicerata</taxon>
        <taxon>Arachnida</taxon>
        <taxon>Araneae</taxon>
        <taxon>Araneomorphae</taxon>
        <taxon>Entelegynae</taxon>
        <taxon>Eresoidea</taxon>
        <taxon>Eresidae</taxon>
        <taxon>Stegodyphus</taxon>
    </lineage>
</organism>
<protein>
    <recommendedName>
        <fullName evidence="3">Reverse transcriptase domain-containing protein</fullName>
    </recommendedName>
</protein>
<dbReference type="OrthoDB" id="8197512at2759"/>
<proteinExistence type="predicted"/>
<dbReference type="OMA" id="MVRESCI"/>
<dbReference type="AlphaFoldDB" id="A0A087TM22"/>
<dbReference type="Proteomes" id="UP000054359">
    <property type="component" value="Unassembled WGS sequence"/>
</dbReference>
<dbReference type="STRING" id="407821.A0A087TM22"/>
<evidence type="ECO:0000313" key="2">
    <source>
        <dbReference type="Proteomes" id="UP000054359"/>
    </source>
</evidence>
<keyword evidence="2" id="KW-1185">Reference proteome</keyword>
<feature type="non-terminal residue" evidence="1">
    <location>
        <position position="85"/>
    </location>
</feature>
<name>A0A087TM22_STEMI</name>
<evidence type="ECO:0000313" key="1">
    <source>
        <dbReference type="EMBL" id="KFM66161.1"/>
    </source>
</evidence>
<gene>
    <name evidence="1" type="ORF">X975_13736</name>
</gene>